<dbReference type="Proteomes" id="UP001500416">
    <property type="component" value="Unassembled WGS sequence"/>
</dbReference>
<reference evidence="2" key="1">
    <citation type="journal article" date="2019" name="Int. J. Syst. Evol. Microbiol.">
        <title>The Global Catalogue of Microorganisms (GCM) 10K type strain sequencing project: providing services to taxonomists for standard genome sequencing and annotation.</title>
        <authorList>
            <consortium name="The Broad Institute Genomics Platform"/>
            <consortium name="The Broad Institute Genome Sequencing Center for Infectious Disease"/>
            <person name="Wu L."/>
            <person name="Ma J."/>
        </authorList>
    </citation>
    <scope>NUCLEOTIDE SEQUENCE [LARGE SCALE GENOMIC DNA]</scope>
    <source>
        <strain evidence="2">JCM 3380</strain>
    </source>
</reference>
<evidence type="ECO:0000313" key="1">
    <source>
        <dbReference type="EMBL" id="GAA0234797.1"/>
    </source>
</evidence>
<gene>
    <name evidence="1" type="ORF">GCM10010492_37150</name>
</gene>
<name>A0ABP3DNC4_9PSEU</name>
<dbReference type="EMBL" id="BAAABU010000007">
    <property type="protein sequence ID" value="GAA0234797.1"/>
    <property type="molecule type" value="Genomic_DNA"/>
</dbReference>
<organism evidence="1 2">
    <name type="scientific">Saccharothrix mutabilis subsp. mutabilis</name>
    <dbReference type="NCBI Taxonomy" id="66855"/>
    <lineage>
        <taxon>Bacteria</taxon>
        <taxon>Bacillati</taxon>
        <taxon>Actinomycetota</taxon>
        <taxon>Actinomycetes</taxon>
        <taxon>Pseudonocardiales</taxon>
        <taxon>Pseudonocardiaceae</taxon>
        <taxon>Saccharothrix</taxon>
    </lineage>
</organism>
<accession>A0ABP3DNC4</accession>
<comment type="caution">
    <text evidence="1">The sequence shown here is derived from an EMBL/GenBank/DDBJ whole genome shotgun (WGS) entry which is preliminary data.</text>
</comment>
<proteinExistence type="predicted"/>
<protein>
    <submittedName>
        <fullName evidence="1">Uncharacterized protein</fullName>
    </submittedName>
</protein>
<keyword evidence="2" id="KW-1185">Reference proteome</keyword>
<evidence type="ECO:0000313" key="2">
    <source>
        <dbReference type="Proteomes" id="UP001500416"/>
    </source>
</evidence>
<dbReference type="RefSeq" id="WP_343935098.1">
    <property type="nucleotide sequence ID" value="NZ_BAAABU010000007.1"/>
</dbReference>
<sequence length="86" mass="8912">MPTPPGPALSNREIALLRATADHRVELTCSSEPDLRVDNLPFCDHPSARALVHGGLIEPTATGPVGTWVPARLTPAGARALGLVAA</sequence>